<protein>
    <recommendedName>
        <fullName evidence="2">Fibronectin type-III domain-containing protein</fullName>
    </recommendedName>
</protein>
<dbReference type="InterPro" id="IPR036116">
    <property type="entry name" value="FN3_sf"/>
</dbReference>
<feature type="domain" description="Fibronectin type-III" evidence="2">
    <location>
        <begin position="22"/>
        <end position="112"/>
    </location>
</feature>
<feature type="chain" id="PRO_5003194301" description="Fibronectin type-III domain-containing protein" evidence="1">
    <location>
        <begin position="17"/>
        <end position="235"/>
    </location>
</feature>
<dbReference type="InterPro" id="IPR003961">
    <property type="entry name" value="FN3_dom"/>
</dbReference>
<feature type="signal peptide" evidence="1">
    <location>
        <begin position="1"/>
        <end position="16"/>
    </location>
</feature>
<proteinExistence type="predicted"/>
<dbReference type="SUPFAM" id="SSF49265">
    <property type="entry name" value="Fibronectin type III"/>
    <property type="match status" value="1"/>
</dbReference>
<dbReference type="CDD" id="cd00063">
    <property type="entry name" value="FN3"/>
    <property type="match status" value="1"/>
</dbReference>
<dbReference type="AlphaFoldDB" id="E4Z563"/>
<dbReference type="Proteomes" id="UP000011014">
    <property type="component" value="Unassembled WGS sequence"/>
</dbReference>
<keyword evidence="1" id="KW-0732">Signal</keyword>
<evidence type="ECO:0000256" key="1">
    <source>
        <dbReference type="SAM" id="SignalP"/>
    </source>
</evidence>
<dbReference type="InterPro" id="IPR013783">
    <property type="entry name" value="Ig-like_fold"/>
</dbReference>
<organism evidence="3">
    <name type="scientific">Oikopleura dioica</name>
    <name type="common">Tunicate</name>
    <dbReference type="NCBI Taxonomy" id="34765"/>
    <lineage>
        <taxon>Eukaryota</taxon>
        <taxon>Metazoa</taxon>
        <taxon>Chordata</taxon>
        <taxon>Tunicata</taxon>
        <taxon>Appendicularia</taxon>
        <taxon>Copelata</taxon>
        <taxon>Oikopleuridae</taxon>
        <taxon>Oikopleura</taxon>
    </lineage>
</organism>
<reference evidence="3" key="1">
    <citation type="journal article" date="2010" name="Science">
        <title>Plasticity of animal genome architecture unmasked by rapid evolution of a pelagic tunicate.</title>
        <authorList>
            <person name="Denoeud F."/>
            <person name="Henriet S."/>
            <person name="Mungpakdee S."/>
            <person name="Aury J.M."/>
            <person name="Da Silva C."/>
            <person name="Brinkmann H."/>
            <person name="Mikhaleva J."/>
            <person name="Olsen L.C."/>
            <person name="Jubin C."/>
            <person name="Canestro C."/>
            <person name="Bouquet J.M."/>
            <person name="Danks G."/>
            <person name="Poulain J."/>
            <person name="Campsteijn C."/>
            <person name="Adamski M."/>
            <person name="Cross I."/>
            <person name="Yadetie F."/>
            <person name="Muffato M."/>
            <person name="Louis A."/>
            <person name="Butcher S."/>
            <person name="Tsagkogeorga G."/>
            <person name="Konrad A."/>
            <person name="Singh S."/>
            <person name="Jensen M.F."/>
            <person name="Cong E.H."/>
            <person name="Eikeseth-Otteraa H."/>
            <person name="Noel B."/>
            <person name="Anthouard V."/>
            <person name="Porcel B.M."/>
            <person name="Kachouri-Lafond R."/>
            <person name="Nishino A."/>
            <person name="Ugolini M."/>
            <person name="Chourrout P."/>
            <person name="Nishida H."/>
            <person name="Aasland R."/>
            <person name="Huzurbazar S."/>
            <person name="Westhof E."/>
            <person name="Delsuc F."/>
            <person name="Lehrach H."/>
            <person name="Reinhardt R."/>
            <person name="Weissenbach J."/>
            <person name="Roy S.W."/>
            <person name="Artiguenave F."/>
            <person name="Postlethwait J.H."/>
            <person name="Manak J.R."/>
            <person name="Thompson E.M."/>
            <person name="Jaillon O."/>
            <person name="Du Pasquier L."/>
            <person name="Boudinot P."/>
            <person name="Liberles D.A."/>
            <person name="Volff J.N."/>
            <person name="Philippe H."/>
            <person name="Lenhard B."/>
            <person name="Roest Crollius H."/>
            <person name="Wincker P."/>
            <person name="Chourrout D."/>
        </authorList>
    </citation>
    <scope>NUCLEOTIDE SEQUENCE [LARGE SCALE GENOMIC DNA]</scope>
</reference>
<dbReference type="PROSITE" id="PS50853">
    <property type="entry name" value="FN3"/>
    <property type="match status" value="1"/>
</dbReference>
<evidence type="ECO:0000313" key="3">
    <source>
        <dbReference type="EMBL" id="CBY42841.1"/>
    </source>
</evidence>
<dbReference type="EMBL" id="FN657570">
    <property type="protein sequence ID" value="CBY42841.1"/>
    <property type="molecule type" value="Genomic_DNA"/>
</dbReference>
<accession>E4Z563</accession>
<dbReference type="Gene3D" id="2.60.40.10">
    <property type="entry name" value="Immunoglobulins"/>
    <property type="match status" value="1"/>
</dbReference>
<gene>
    <name evidence="3" type="ORF">GSOID_T00026573001</name>
</gene>
<sequence length="235" mass="27556">MKREIIFFEFFLLALGLYPKDTILDLRIIEQKETSIILEWRDGIALSKYFIIIYKEFGNFEYEYLNEQAVKKPFANVVGLEPNTFYKFGLYGKNGTEKGKISWIVSRTLGEDVRQFPGTRYPDKSGFASLVVLPDELEHWWDNCAYVLTLDFQCPIKSIDFDVGDDVTVIDDSSNVLILAFGEKALDSVFREDKKFHYFVHVDPARCNITNLEDKFIISELFRNNLLHYFWFSEK</sequence>
<evidence type="ECO:0000259" key="2">
    <source>
        <dbReference type="PROSITE" id="PS50853"/>
    </source>
</evidence>
<name>E4Z563_OIKDI</name>